<proteinExistence type="predicted"/>
<comment type="caution">
    <text evidence="1">The sequence shown here is derived from an EMBL/GenBank/DDBJ whole genome shotgun (WGS) entry which is preliminary data.</text>
</comment>
<dbReference type="EMBL" id="QYZD01000025">
    <property type="protein sequence ID" value="RJG21347.1"/>
    <property type="molecule type" value="Genomic_DNA"/>
</dbReference>
<evidence type="ECO:0000313" key="2">
    <source>
        <dbReference type="Proteomes" id="UP000266177"/>
    </source>
</evidence>
<organism evidence="1 2">
    <name type="scientific">Paenibacillus thiaminolyticus</name>
    <name type="common">Bacillus thiaminolyticus</name>
    <dbReference type="NCBI Taxonomy" id="49283"/>
    <lineage>
        <taxon>Bacteria</taxon>
        <taxon>Bacillati</taxon>
        <taxon>Bacillota</taxon>
        <taxon>Bacilli</taxon>
        <taxon>Bacillales</taxon>
        <taxon>Paenibacillaceae</taxon>
        <taxon>Paenibacillus</taxon>
    </lineage>
</organism>
<accession>A0A3A3GYQ1</accession>
<dbReference type="RefSeq" id="WP_119795582.1">
    <property type="nucleotide sequence ID" value="NZ_QYZD01000025.1"/>
</dbReference>
<name>A0A3A3GYQ1_PANTH</name>
<sequence length="126" mass="14428">MLGNFRRMMDIAVTVTFFLSAIYFSLQVIGDASEAIKNVDRQNQNKDRNMSQTLKITQERVYTGAEIINSLRLLPSLKYDILVEGHQFTSADDPDDVTLSMIIPTKQYRLIEARDDAGHIKRLAYQ</sequence>
<gene>
    <name evidence="1" type="ORF">DQX05_21845</name>
</gene>
<dbReference type="AlphaFoldDB" id="A0A3A3GYQ1"/>
<dbReference type="Proteomes" id="UP000266177">
    <property type="component" value="Unassembled WGS sequence"/>
</dbReference>
<reference evidence="1 2" key="1">
    <citation type="submission" date="2018-09" db="EMBL/GenBank/DDBJ databases">
        <title>Paenibacillus SK2017-BO5.</title>
        <authorList>
            <person name="Piskunova J.V."/>
            <person name="Dubiley S.A."/>
            <person name="Severinov K.V."/>
        </authorList>
    </citation>
    <scope>NUCLEOTIDE SEQUENCE [LARGE SCALE GENOMIC DNA]</scope>
    <source>
        <strain evidence="1 2">BO5</strain>
    </source>
</reference>
<evidence type="ECO:0000313" key="1">
    <source>
        <dbReference type="EMBL" id="RJG21347.1"/>
    </source>
</evidence>
<protein>
    <submittedName>
        <fullName evidence="1">Uncharacterized protein</fullName>
    </submittedName>
</protein>